<dbReference type="AlphaFoldDB" id="A0A8T4IXC0"/>
<comment type="caution">
    <text evidence="1">The sequence shown here is derived from an EMBL/GenBank/DDBJ whole genome shotgun (WGS) entry which is preliminary data.</text>
</comment>
<dbReference type="Proteomes" id="UP000675554">
    <property type="component" value="Unassembled WGS sequence"/>
</dbReference>
<dbReference type="GO" id="GO:0005506">
    <property type="term" value="F:iron ion binding"/>
    <property type="evidence" value="ECO:0007669"/>
    <property type="project" value="UniProtKB-ARBA"/>
</dbReference>
<dbReference type="PANTHER" id="PTHR20883:SF48">
    <property type="entry name" value="ECTOINE DIOXYGENASE"/>
    <property type="match status" value="1"/>
</dbReference>
<dbReference type="GO" id="GO:0016706">
    <property type="term" value="F:2-oxoglutarate-dependent dioxygenase activity"/>
    <property type="evidence" value="ECO:0007669"/>
    <property type="project" value="UniProtKB-ARBA"/>
</dbReference>
<evidence type="ECO:0000313" key="1">
    <source>
        <dbReference type="EMBL" id="MBR7676288.1"/>
    </source>
</evidence>
<dbReference type="SUPFAM" id="SSF51197">
    <property type="entry name" value="Clavaminate synthase-like"/>
    <property type="match status" value="1"/>
</dbReference>
<dbReference type="Gene3D" id="2.60.120.620">
    <property type="entry name" value="q2cbj1_9rhob like domain"/>
    <property type="match status" value="1"/>
</dbReference>
<dbReference type="Pfam" id="PF05721">
    <property type="entry name" value="PhyH"/>
    <property type="match status" value="1"/>
</dbReference>
<gene>
    <name evidence="1" type="ORF">KDA82_25415</name>
</gene>
<reference evidence="1" key="1">
    <citation type="submission" date="2021-04" db="EMBL/GenBank/DDBJ databases">
        <title>Sequencing of actinobacteria type strains.</title>
        <authorList>
            <person name="Nguyen G.-S."/>
            <person name="Wentzel A."/>
        </authorList>
    </citation>
    <scope>NUCLEOTIDE SEQUENCE</scope>
    <source>
        <strain evidence="1">DSM 42095</strain>
    </source>
</reference>
<keyword evidence="1" id="KW-0560">Oxidoreductase</keyword>
<accession>A0A8T4IXC0</accession>
<name>A0A8T4IXC0_9ACTN</name>
<keyword evidence="2" id="KW-1185">Reference proteome</keyword>
<evidence type="ECO:0000313" key="2">
    <source>
        <dbReference type="Proteomes" id="UP000675554"/>
    </source>
</evidence>
<organism evidence="1 2">
    <name type="scientific">Streptomyces daliensis</name>
    <dbReference type="NCBI Taxonomy" id="299421"/>
    <lineage>
        <taxon>Bacteria</taxon>
        <taxon>Bacillati</taxon>
        <taxon>Actinomycetota</taxon>
        <taxon>Actinomycetes</taxon>
        <taxon>Kitasatosporales</taxon>
        <taxon>Streptomycetaceae</taxon>
        <taxon>Streptomyces</taxon>
    </lineage>
</organism>
<dbReference type="InterPro" id="IPR008775">
    <property type="entry name" value="Phytyl_CoA_dOase-like"/>
</dbReference>
<keyword evidence="1" id="KW-0223">Dioxygenase</keyword>
<dbReference type="PANTHER" id="PTHR20883">
    <property type="entry name" value="PHYTANOYL-COA DIOXYGENASE DOMAIN CONTAINING 1"/>
    <property type="match status" value="1"/>
</dbReference>
<sequence length="280" mass="31201">MAESDASSRFRRDGYLQVPGRIPEHELTALRAEADRLINLAVNVQMATGRPGGRLEAVWRDDRLFARMMQPVIDLSPPFLHSTSDARVLAPLRRLMGDEPRFAHDKLLYKQLLPGGEDIRTAMFPRDYDEGFVMHTDAGWYTAEDNYPPTAVTCAVFLDDSSGRGALSVLPGSHAQSFPCVRGGDIEEGCIDPRDLVEINGAAGDLLFFHSRLVHASGKNDSGLPRRIFMATYCPARDFTGDPDRRSRRKREPAQHVEAEYRELVASGSYTDAEHLISSQ</sequence>
<proteinExistence type="predicted"/>
<protein>
    <submittedName>
        <fullName evidence="1">Phytanoyl-CoA dioxygenase family protein</fullName>
    </submittedName>
</protein>
<dbReference type="EMBL" id="JAGSMN010000631">
    <property type="protein sequence ID" value="MBR7676288.1"/>
    <property type="molecule type" value="Genomic_DNA"/>
</dbReference>